<comment type="caution">
    <text evidence="2">The sequence shown here is derived from an EMBL/GenBank/DDBJ whole genome shotgun (WGS) entry which is preliminary data.</text>
</comment>
<feature type="transmembrane region" description="Helical" evidence="1">
    <location>
        <begin position="164"/>
        <end position="184"/>
    </location>
</feature>
<accession>A0A402BG99</accession>
<keyword evidence="1" id="KW-0812">Transmembrane</keyword>
<feature type="transmembrane region" description="Helical" evidence="1">
    <location>
        <begin position="101"/>
        <end position="122"/>
    </location>
</feature>
<keyword evidence="1" id="KW-0472">Membrane</keyword>
<name>A0A402BG99_9CHLR</name>
<dbReference type="Proteomes" id="UP000287171">
    <property type="component" value="Unassembled WGS sequence"/>
</dbReference>
<evidence type="ECO:0000313" key="2">
    <source>
        <dbReference type="EMBL" id="GCE30438.1"/>
    </source>
</evidence>
<dbReference type="RefSeq" id="WP_126630528.1">
    <property type="nucleotide sequence ID" value="NZ_BIFT01000002.1"/>
</dbReference>
<dbReference type="EMBL" id="BIFT01000002">
    <property type="protein sequence ID" value="GCE30438.1"/>
    <property type="molecule type" value="Genomic_DNA"/>
</dbReference>
<keyword evidence="1" id="KW-1133">Transmembrane helix</keyword>
<keyword evidence="3" id="KW-1185">Reference proteome</keyword>
<dbReference type="OrthoDB" id="160350at2"/>
<evidence type="ECO:0000256" key="1">
    <source>
        <dbReference type="SAM" id="Phobius"/>
    </source>
</evidence>
<protein>
    <submittedName>
        <fullName evidence="2">Uncharacterized protein</fullName>
    </submittedName>
</protein>
<sequence>MESTTNLMQAQTNNHKKIIIRGIIISIVINGLCPWLIYNGLINYLHVAQMPALLATGIPSIIDSVVGIIKNRRIDFMAGIAFLSIITSLLAISLGGSPKLYLVRGSLLGMISSVIILVSFFFPKPATYYTLRYVTTGNSAALIEKYEQKWQQDNIWRRMLRMQALLWGTGLLSEGIVRTYLAFTLDVSRFLAVSPFVFYGFYAVLMVLSTIGGTLFSYIETKRKATTDHSKPEH</sequence>
<dbReference type="NCBIfam" id="NF041646">
    <property type="entry name" value="VC0807_fam"/>
    <property type="match status" value="1"/>
</dbReference>
<feature type="transmembrane region" description="Helical" evidence="1">
    <location>
        <begin position="196"/>
        <end position="219"/>
    </location>
</feature>
<dbReference type="AlphaFoldDB" id="A0A402BG99"/>
<feature type="transmembrane region" description="Helical" evidence="1">
    <location>
        <begin position="76"/>
        <end position="95"/>
    </location>
</feature>
<gene>
    <name evidence="2" type="ORF">KDA_59220</name>
</gene>
<reference evidence="3" key="1">
    <citation type="submission" date="2018-12" db="EMBL/GenBank/DDBJ databases">
        <title>Tengunoibacter tsumagoiensis gen. nov., sp. nov., Dictyobacter kobayashii sp. nov., D. alpinus sp. nov., and D. joshuensis sp. nov. and description of Dictyobacteraceae fam. nov. within the order Ktedonobacterales isolated from Tengu-no-mugimeshi.</title>
        <authorList>
            <person name="Wang C.M."/>
            <person name="Zheng Y."/>
            <person name="Sakai Y."/>
            <person name="Toyoda A."/>
            <person name="Minakuchi Y."/>
            <person name="Abe K."/>
            <person name="Yokota A."/>
            <person name="Yabe S."/>
        </authorList>
    </citation>
    <scope>NUCLEOTIDE SEQUENCE [LARGE SCALE GENOMIC DNA]</scope>
    <source>
        <strain evidence="3">Uno16</strain>
    </source>
</reference>
<feature type="transmembrane region" description="Helical" evidence="1">
    <location>
        <begin position="18"/>
        <end position="38"/>
    </location>
</feature>
<feature type="transmembrane region" description="Helical" evidence="1">
    <location>
        <begin position="50"/>
        <end position="69"/>
    </location>
</feature>
<organism evidence="2 3">
    <name type="scientific">Dictyobacter alpinus</name>
    <dbReference type="NCBI Taxonomy" id="2014873"/>
    <lineage>
        <taxon>Bacteria</taxon>
        <taxon>Bacillati</taxon>
        <taxon>Chloroflexota</taxon>
        <taxon>Ktedonobacteria</taxon>
        <taxon>Ktedonobacterales</taxon>
        <taxon>Dictyobacteraceae</taxon>
        <taxon>Dictyobacter</taxon>
    </lineage>
</organism>
<evidence type="ECO:0000313" key="3">
    <source>
        <dbReference type="Proteomes" id="UP000287171"/>
    </source>
</evidence>
<proteinExistence type="predicted"/>